<reference evidence="2" key="1">
    <citation type="journal article" date="2023" name="Mol. Ecol. Resour.">
        <title>Chromosome-level genome assembly of a triploid poplar Populus alba 'Berolinensis'.</title>
        <authorList>
            <person name="Chen S."/>
            <person name="Yu Y."/>
            <person name="Wang X."/>
            <person name="Wang S."/>
            <person name="Zhang T."/>
            <person name="Zhou Y."/>
            <person name="He R."/>
            <person name="Meng N."/>
            <person name="Wang Y."/>
            <person name="Liu W."/>
            <person name="Liu Z."/>
            <person name="Liu J."/>
            <person name="Guo Q."/>
            <person name="Huang H."/>
            <person name="Sederoff R.R."/>
            <person name="Wang G."/>
            <person name="Qu G."/>
            <person name="Chen S."/>
        </authorList>
    </citation>
    <scope>NUCLEOTIDE SEQUENCE</scope>
    <source>
        <strain evidence="2">SC-2020</strain>
    </source>
</reference>
<sequence>MEPRDGSKTKFMLLQTVTVFTIIMLQDFGLKKVNYVSGHQLKHLGSGSDSYSGFD</sequence>
<protein>
    <submittedName>
        <fullName evidence="2">Uncharacterized protein</fullName>
    </submittedName>
</protein>
<evidence type="ECO:0000313" key="2">
    <source>
        <dbReference type="EMBL" id="KAJ6977665.1"/>
    </source>
</evidence>
<dbReference type="Proteomes" id="UP001164929">
    <property type="component" value="Chromosome 12"/>
</dbReference>
<dbReference type="EMBL" id="JAQIZT010000012">
    <property type="protein sequence ID" value="KAJ6977665.1"/>
    <property type="molecule type" value="Genomic_DNA"/>
</dbReference>
<proteinExistence type="predicted"/>
<evidence type="ECO:0000313" key="3">
    <source>
        <dbReference type="Proteomes" id="UP001164929"/>
    </source>
</evidence>
<keyword evidence="1" id="KW-1133">Transmembrane helix</keyword>
<keyword evidence="3" id="KW-1185">Reference proteome</keyword>
<dbReference type="AlphaFoldDB" id="A0AAD6M2K9"/>
<accession>A0AAD6M2K9</accession>
<organism evidence="2 3">
    <name type="scientific">Populus alba x Populus x berolinensis</name>
    <dbReference type="NCBI Taxonomy" id="444605"/>
    <lineage>
        <taxon>Eukaryota</taxon>
        <taxon>Viridiplantae</taxon>
        <taxon>Streptophyta</taxon>
        <taxon>Embryophyta</taxon>
        <taxon>Tracheophyta</taxon>
        <taxon>Spermatophyta</taxon>
        <taxon>Magnoliopsida</taxon>
        <taxon>eudicotyledons</taxon>
        <taxon>Gunneridae</taxon>
        <taxon>Pentapetalae</taxon>
        <taxon>rosids</taxon>
        <taxon>fabids</taxon>
        <taxon>Malpighiales</taxon>
        <taxon>Salicaceae</taxon>
        <taxon>Saliceae</taxon>
        <taxon>Populus</taxon>
    </lineage>
</organism>
<keyword evidence="1" id="KW-0472">Membrane</keyword>
<gene>
    <name evidence="2" type="ORF">NC653_029536</name>
</gene>
<evidence type="ECO:0000256" key="1">
    <source>
        <dbReference type="SAM" id="Phobius"/>
    </source>
</evidence>
<name>A0AAD6M2K9_9ROSI</name>
<comment type="caution">
    <text evidence="2">The sequence shown here is derived from an EMBL/GenBank/DDBJ whole genome shotgun (WGS) entry which is preliminary data.</text>
</comment>
<keyword evidence="1" id="KW-0812">Transmembrane</keyword>
<feature type="transmembrane region" description="Helical" evidence="1">
    <location>
        <begin position="12"/>
        <end position="30"/>
    </location>
</feature>